<dbReference type="EMBL" id="CP116423">
    <property type="protein sequence ID" value="WCE70070.1"/>
    <property type="molecule type" value="Genomic_DNA"/>
</dbReference>
<keyword evidence="1" id="KW-0472">Membrane</keyword>
<dbReference type="AlphaFoldDB" id="A0AAX3LNB2"/>
<proteinExistence type="predicted"/>
<evidence type="ECO:0000313" key="2">
    <source>
        <dbReference type="EMBL" id="WCE70070.1"/>
    </source>
</evidence>
<protein>
    <submittedName>
        <fullName evidence="2">Uncharacterized protein</fullName>
    </submittedName>
</protein>
<feature type="transmembrane region" description="Helical" evidence="1">
    <location>
        <begin position="117"/>
        <end position="137"/>
    </location>
</feature>
<evidence type="ECO:0000313" key="3">
    <source>
        <dbReference type="Proteomes" id="UP001210770"/>
    </source>
</evidence>
<name>A0AAX3LNB2_9RHOB</name>
<gene>
    <name evidence="2" type="ORF">PL336_14960</name>
</gene>
<dbReference type="Proteomes" id="UP001210770">
    <property type="component" value="Chromosome"/>
</dbReference>
<dbReference type="RefSeq" id="WP_271688380.1">
    <property type="nucleotide sequence ID" value="NZ_CP116423.1"/>
</dbReference>
<feature type="transmembrane region" description="Helical" evidence="1">
    <location>
        <begin position="91"/>
        <end position="108"/>
    </location>
</feature>
<organism evidence="2 3">
    <name type="scientific">Sulfitobacter faviae</name>
    <dbReference type="NCBI Taxonomy" id="1775881"/>
    <lineage>
        <taxon>Bacteria</taxon>
        <taxon>Pseudomonadati</taxon>
        <taxon>Pseudomonadota</taxon>
        <taxon>Alphaproteobacteria</taxon>
        <taxon>Rhodobacterales</taxon>
        <taxon>Roseobacteraceae</taxon>
        <taxon>Sulfitobacter</taxon>
    </lineage>
</organism>
<reference evidence="2" key="1">
    <citation type="submission" date="2023-01" db="EMBL/GenBank/DDBJ databases">
        <title>Comparative genomic analysis of cold water coral derived Sulfitobacter faviae: insights into their metabolism and habitat adaptation.</title>
        <authorList>
            <person name="Guo Y."/>
            <person name="Lin S."/>
            <person name="Huang Z."/>
            <person name="Tang K."/>
            <person name="Wang X."/>
        </authorList>
    </citation>
    <scope>NUCLEOTIDE SEQUENCE</scope>
    <source>
        <strain evidence="2">SCSIO W_1865</strain>
    </source>
</reference>
<sequence>MGLTVLAGAGCSAAIVQGRIIYGKNKAKKDGFRALKDRLDDYALMQNMNPTDHGDNFMHGRLPIRSSRPILSPGSHKILLGVLKKIEAKNAVAMGVVFLLLGGMWSIAGDVRDYDPWLSFAFAAIIGFLVGPLFAGLDGVGHLGQSHYLKLEKENRKREPRPEWYMAQKMQHRLMLDLVAKEYGFQAKIFSIALAVFAVIALVIFSFSAESKEKRPLLTIEVSFESEDA</sequence>
<keyword evidence="1" id="KW-0812">Transmembrane</keyword>
<evidence type="ECO:0000256" key="1">
    <source>
        <dbReference type="SAM" id="Phobius"/>
    </source>
</evidence>
<feature type="transmembrane region" description="Helical" evidence="1">
    <location>
        <begin position="185"/>
        <end position="207"/>
    </location>
</feature>
<keyword evidence="1" id="KW-1133">Transmembrane helix</keyword>
<accession>A0AAX3LNB2</accession>